<accession>A0A9E7JXT8</accession>
<dbReference type="PANTHER" id="PTHR47958">
    <property type="entry name" value="ATP-DEPENDENT RNA HELICASE DBP3"/>
    <property type="match status" value="1"/>
</dbReference>
<dbReference type="Proteomes" id="UP001055439">
    <property type="component" value="Chromosome 4"/>
</dbReference>
<evidence type="ECO:0000256" key="2">
    <source>
        <dbReference type="ARBA" id="ARBA00022806"/>
    </source>
</evidence>
<keyword evidence="1" id="KW-0378">Hydrolase</keyword>
<feature type="region of interest" description="Disordered" evidence="4">
    <location>
        <begin position="102"/>
        <end position="134"/>
    </location>
</feature>
<organism evidence="6 7">
    <name type="scientific">Musa troglodytarum</name>
    <name type="common">fe'i banana</name>
    <dbReference type="NCBI Taxonomy" id="320322"/>
    <lineage>
        <taxon>Eukaryota</taxon>
        <taxon>Viridiplantae</taxon>
        <taxon>Streptophyta</taxon>
        <taxon>Embryophyta</taxon>
        <taxon>Tracheophyta</taxon>
        <taxon>Spermatophyta</taxon>
        <taxon>Magnoliopsida</taxon>
        <taxon>Liliopsida</taxon>
        <taxon>Zingiberales</taxon>
        <taxon>Musaceae</taxon>
        <taxon>Musa</taxon>
    </lineage>
</organism>
<dbReference type="GO" id="GO:0003723">
    <property type="term" value="F:RNA binding"/>
    <property type="evidence" value="ECO:0007669"/>
    <property type="project" value="UniProtKB-KW"/>
</dbReference>
<proteinExistence type="predicted"/>
<evidence type="ECO:0000256" key="4">
    <source>
        <dbReference type="SAM" id="MobiDB-lite"/>
    </source>
</evidence>
<dbReference type="AlphaFoldDB" id="A0A9E7JXT8"/>
<keyword evidence="2 6" id="KW-0547">Nucleotide-binding</keyword>
<dbReference type="GO" id="GO:0005524">
    <property type="term" value="F:ATP binding"/>
    <property type="evidence" value="ECO:0007669"/>
    <property type="project" value="InterPro"/>
</dbReference>
<keyword evidence="7" id="KW-1185">Reference proteome</keyword>
<evidence type="ECO:0000259" key="5">
    <source>
        <dbReference type="PROSITE" id="PS51192"/>
    </source>
</evidence>
<dbReference type="OrthoDB" id="786478at2759"/>
<dbReference type="EMBL" id="CP097506">
    <property type="protein sequence ID" value="URD97635.1"/>
    <property type="molecule type" value="Genomic_DNA"/>
</dbReference>
<dbReference type="Pfam" id="PF15697">
    <property type="entry name" value="DUF4666"/>
    <property type="match status" value="1"/>
</dbReference>
<dbReference type="InterPro" id="IPR031421">
    <property type="entry name" value="DUF4666"/>
</dbReference>
<reference evidence="6" key="1">
    <citation type="submission" date="2022-05" db="EMBL/GenBank/DDBJ databases">
        <title>The Musa troglodytarum L. genome provides insights into the mechanism of non-climacteric behaviour and enrichment of carotenoids.</title>
        <authorList>
            <person name="Wang J."/>
        </authorList>
    </citation>
    <scope>NUCLEOTIDE SEQUENCE</scope>
    <source>
        <tissue evidence="6">Leaf</tissue>
    </source>
</reference>
<sequence>MVCAQTGSGKTAAFCFPIISGIIRGPPSQWRRGSRTVYPSALILSPTRELSVQMHKEARKFSYQTGVRVVVAYGGPPINQQNMTTPQRKRLRKHLSTSPIGRAKREEKKRTMTTTDMSKLQRSAMSFRRQGSSGRIWNDPVRGVELNGAAVPVPEPVTSIPELKADAAVAVPPQVPPVKKKKRWRPWSVGFCLCARPTPANA</sequence>
<dbReference type="Gene3D" id="3.40.50.300">
    <property type="entry name" value="P-loop containing nucleotide triphosphate hydrolases"/>
    <property type="match status" value="1"/>
</dbReference>
<dbReference type="SUPFAM" id="SSF52540">
    <property type="entry name" value="P-loop containing nucleoside triphosphate hydrolases"/>
    <property type="match status" value="1"/>
</dbReference>
<dbReference type="GO" id="GO:0004386">
    <property type="term" value="F:helicase activity"/>
    <property type="evidence" value="ECO:0007669"/>
    <property type="project" value="UniProtKB-KW"/>
</dbReference>
<gene>
    <name evidence="6" type="ORF">MUK42_29444</name>
</gene>
<dbReference type="InterPro" id="IPR014001">
    <property type="entry name" value="Helicase_ATP-bd"/>
</dbReference>
<dbReference type="PROSITE" id="PS51192">
    <property type="entry name" value="HELICASE_ATP_BIND_1"/>
    <property type="match status" value="1"/>
</dbReference>
<keyword evidence="2 6" id="KW-0347">Helicase</keyword>
<feature type="compositionally biased region" description="Polar residues" evidence="4">
    <location>
        <begin position="116"/>
        <end position="134"/>
    </location>
</feature>
<dbReference type="InterPro" id="IPR027417">
    <property type="entry name" value="P-loop_NTPase"/>
</dbReference>
<evidence type="ECO:0000313" key="7">
    <source>
        <dbReference type="Proteomes" id="UP001055439"/>
    </source>
</evidence>
<evidence type="ECO:0000256" key="1">
    <source>
        <dbReference type="ARBA" id="ARBA00022801"/>
    </source>
</evidence>
<evidence type="ECO:0000256" key="3">
    <source>
        <dbReference type="ARBA" id="ARBA00022884"/>
    </source>
</evidence>
<protein>
    <submittedName>
        <fullName evidence="6">DEAD-box ATP-dependent RNA helicase</fullName>
    </submittedName>
</protein>
<dbReference type="Pfam" id="PF00270">
    <property type="entry name" value="DEAD"/>
    <property type="match status" value="1"/>
</dbReference>
<dbReference type="GO" id="GO:0016787">
    <property type="term" value="F:hydrolase activity"/>
    <property type="evidence" value="ECO:0007669"/>
    <property type="project" value="UniProtKB-KW"/>
</dbReference>
<keyword evidence="3" id="KW-0694">RNA-binding</keyword>
<evidence type="ECO:0000313" key="6">
    <source>
        <dbReference type="EMBL" id="URD97635.1"/>
    </source>
</evidence>
<dbReference type="InterPro" id="IPR011545">
    <property type="entry name" value="DEAD/DEAH_box_helicase_dom"/>
</dbReference>
<feature type="domain" description="Helicase ATP-binding" evidence="5">
    <location>
        <begin position="1"/>
        <end position="117"/>
    </location>
</feature>
<name>A0A9E7JXT8_9LILI</name>
<keyword evidence="2 6" id="KW-0067">ATP-binding</keyword>